<sequence length="219" mass="24564">MRRTEVRERLREIVGTVTPGEPLPSERDLSVRLGTSRPTLRIAIEELTREGLLVRRHGRGTFRNLRKISQEVPSSADLPPAEGDWQSELLEYAVTTPDAMVRALRLRIVDGSPMALEEIRVPLAVAPGLTEADFTGDSLYQRLRDHHGVVPAEAVQTTEPTLTTPAQSRLLEVPPHSPALLFERTTRDAEGRVIEHARSVYRGDRYRITQHLRFGPESG</sequence>
<evidence type="ECO:0000313" key="5">
    <source>
        <dbReference type="EMBL" id="MBL7252924.1"/>
    </source>
</evidence>
<dbReference type="InterPro" id="IPR011663">
    <property type="entry name" value="UTRA"/>
</dbReference>
<gene>
    <name evidence="5" type="ORF">JKJ07_01225</name>
</gene>
<accession>A0ABS1VE26</accession>
<dbReference type="InterPro" id="IPR036390">
    <property type="entry name" value="WH_DNA-bd_sf"/>
</dbReference>
<feature type="domain" description="HTH gntR-type" evidence="4">
    <location>
        <begin position="1"/>
        <end position="66"/>
    </location>
</feature>
<proteinExistence type="predicted"/>
<keyword evidence="6" id="KW-1185">Reference proteome</keyword>
<keyword evidence="2" id="KW-0238">DNA-binding</keyword>
<dbReference type="CDD" id="cd07377">
    <property type="entry name" value="WHTH_GntR"/>
    <property type="match status" value="1"/>
</dbReference>
<dbReference type="RefSeq" id="WP_202989270.1">
    <property type="nucleotide sequence ID" value="NZ_JAENHO010000001.1"/>
</dbReference>
<dbReference type="Gene3D" id="1.10.10.10">
    <property type="entry name" value="Winged helix-like DNA-binding domain superfamily/Winged helix DNA-binding domain"/>
    <property type="match status" value="1"/>
</dbReference>
<dbReference type="PRINTS" id="PR00035">
    <property type="entry name" value="HTHGNTR"/>
</dbReference>
<dbReference type="SMART" id="SM00345">
    <property type="entry name" value="HTH_GNTR"/>
    <property type="match status" value="1"/>
</dbReference>
<evidence type="ECO:0000259" key="4">
    <source>
        <dbReference type="PROSITE" id="PS50949"/>
    </source>
</evidence>
<dbReference type="Pfam" id="PF07702">
    <property type="entry name" value="UTRA"/>
    <property type="match status" value="1"/>
</dbReference>
<dbReference type="InterPro" id="IPR050679">
    <property type="entry name" value="Bact_HTH_transcr_reg"/>
</dbReference>
<dbReference type="SUPFAM" id="SSF46785">
    <property type="entry name" value="Winged helix' DNA-binding domain"/>
    <property type="match status" value="1"/>
</dbReference>
<reference evidence="5 6" key="1">
    <citation type="submission" date="2021-01" db="EMBL/GenBank/DDBJ databases">
        <title>Actinoplanes sp. nov. LDG1-01 isolated from lichen.</title>
        <authorList>
            <person name="Saeng-In P."/>
            <person name="Phongsopitanun W."/>
            <person name="Kanchanasin P."/>
            <person name="Yuki M."/>
            <person name="Kudo T."/>
            <person name="Ohkuma M."/>
            <person name="Tanasupawat S."/>
        </authorList>
    </citation>
    <scope>NUCLEOTIDE SEQUENCE [LARGE SCALE GENOMIC DNA]</scope>
    <source>
        <strain evidence="5 6">LDG1-01</strain>
    </source>
</reference>
<dbReference type="InterPro" id="IPR036388">
    <property type="entry name" value="WH-like_DNA-bd_sf"/>
</dbReference>
<organism evidence="5 6">
    <name type="scientific">Paractinoplanes lichenicola</name>
    <dbReference type="NCBI Taxonomy" id="2802976"/>
    <lineage>
        <taxon>Bacteria</taxon>
        <taxon>Bacillati</taxon>
        <taxon>Actinomycetota</taxon>
        <taxon>Actinomycetes</taxon>
        <taxon>Micromonosporales</taxon>
        <taxon>Micromonosporaceae</taxon>
        <taxon>Paractinoplanes</taxon>
    </lineage>
</organism>
<dbReference type="PROSITE" id="PS50949">
    <property type="entry name" value="HTH_GNTR"/>
    <property type="match status" value="1"/>
</dbReference>
<evidence type="ECO:0000313" key="6">
    <source>
        <dbReference type="Proteomes" id="UP000598996"/>
    </source>
</evidence>
<evidence type="ECO:0000256" key="1">
    <source>
        <dbReference type="ARBA" id="ARBA00023015"/>
    </source>
</evidence>
<comment type="caution">
    <text evidence="5">The sequence shown here is derived from an EMBL/GenBank/DDBJ whole genome shotgun (WGS) entry which is preliminary data.</text>
</comment>
<dbReference type="PANTHER" id="PTHR44846">
    <property type="entry name" value="MANNOSYL-D-GLYCERATE TRANSPORT/METABOLISM SYSTEM REPRESSOR MNGR-RELATED"/>
    <property type="match status" value="1"/>
</dbReference>
<dbReference type="InterPro" id="IPR028978">
    <property type="entry name" value="Chorismate_lyase_/UTRA_dom_sf"/>
</dbReference>
<dbReference type="SUPFAM" id="SSF64288">
    <property type="entry name" value="Chorismate lyase-like"/>
    <property type="match status" value="1"/>
</dbReference>
<keyword evidence="1" id="KW-0805">Transcription regulation</keyword>
<dbReference type="EMBL" id="JAENHO010000001">
    <property type="protein sequence ID" value="MBL7252924.1"/>
    <property type="molecule type" value="Genomic_DNA"/>
</dbReference>
<evidence type="ECO:0000256" key="2">
    <source>
        <dbReference type="ARBA" id="ARBA00023125"/>
    </source>
</evidence>
<dbReference type="Pfam" id="PF00392">
    <property type="entry name" value="GntR"/>
    <property type="match status" value="1"/>
</dbReference>
<dbReference type="Gene3D" id="3.40.1410.10">
    <property type="entry name" value="Chorismate lyase-like"/>
    <property type="match status" value="1"/>
</dbReference>
<dbReference type="SMART" id="SM00866">
    <property type="entry name" value="UTRA"/>
    <property type="match status" value="1"/>
</dbReference>
<dbReference type="Proteomes" id="UP000598996">
    <property type="component" value="Unassembled WGS sequence"/>
</dbReference>
<dbReference type="InterPro" id="IPR000524">
    <property type="entry name" value="Tscrpt_reg_HTH_GntR"/>
</dbReference>
<protein>
    <submittedName>
        <fullName evidence="5">GntR family transcriptional regulator</fullName>
    </submittedName>
</protein>
<keyword evidence="3" id="KW-0804">Transcription</keyword>
<name>A0ABS1VE26_9ACTN</name>
<dbReference type="PANTHER" id="PTHR44846:SF1">
    <property type="entry name" value="MANNOSYL-D-GLYCERATE TRANSPORT_METABOLISM SYSTEM REPRESSOR MNGR-RELATED"/>
    <property type="match status" value="1"/>
</dbReference>
<evidence type="ECO:0000256" key="3">
    <source>
        <dbReference type="ARBA" id="ARBA00023163"/>
    </source>
</evidence>